<name>A0A4S5ET75_9ACTN</name>
<keyword evidence="3" id="KW-1185">Reference proteome</keyword>
<feature type="compositionally biased region" description="Pro residues" evidence="1">
    <location>
        <begin position="242"/>
        <end position="254"/>
    </location>
</feature>
<accession>A0A4S5ET75</accession>
<feature type="compositionally biased region" description="Basic and acidic residues" evidence="1">
    <location>
        <begin position="118"/>
        <end position="148"/>
    </location>
</feature>
<comment type="caution">
    <text evidence="2">The sequence shown here is derived from an EMBL/GenBank/DDBJ whole genome shotgun (WGS) entry which is preliminary data.</text>
</comment>
<evidence type="ECO:0000313" key="3">
    <source>
        <dbReference type="Proteomes" id="UP000305282"/>
    </source>
</evidence>
<feature type="compositionally biased region" description="Pro residues" evidence="1">
    <location>
        <begin position="189"/>
        <end position="210"/>
    </location>
</feature>
<dbReference type="RefSeq" id="WP_136447031.1">
    <property type="nucleotide sequence ID" value="NZ_SSXH01000058.1"/>
</dbReference>
<evidence type="ECO:0000256" key="1">
    <source>
        <dbReference type="SAM" id="MobiDB-lite"/>
    </source>
</evidence>
<dbReference type="AlphaFoldDB" id="A0A4S5ET75"/>
<dbReference type="OrthoDB" id="3218603at2"/>
<feature type="compositionally biased region" description="Basic and acidic residues" evidence="1">
    <location>
        <begin position="223"/>
        <end position="234"/>
    </location>
</feature>
<organism evidence="2 3">
    <name type="scientific">Candidatus Frankia alpina</name>
    <dbReference type="NCBI Taxonomy" id="2699483"/>
    <lineage>
        <taxon>Bacteria</taxon>
        <taxon>Bacillati</taxon>
        <taxon>Actinomycetota</taxon>
        <taxon>Actinomycetes</taxon>
        <taxon>Frankiales</taxon>
        <taxon>Frankiaceae</taxon>
        <taxon>Frankia</taxon>
    </lineage>
</organism>
<sequence length="278" mass="29340">MDDPRLADVEQYHGRLRSELDVIARGPVLVGPKIIEHIHSLITLIDLHQPNEFDLCLSCDRLWPCASIIAITGISQDAGPGSRNDEVEPDYAESGADSSARAAAPDTGRPPPPPVIDYDDRNYDDRRPADRRFDDHGTSGRHHDDRGIEAPQDTGQDRGNVPPPGPGRPPTHVAAQSRQPAMPGTRPAAGPPPPVHPGPPPSAPGRPAGPLPAVAAHGGIGSRDADRPLGRARDGYTGYPPAAAPAQPPAPRPTGPHRASRQPPADHIRTARPPGCPG</sequence>
<evidence type="ECO:0000313" key="2">
    <source>
        <dbReference type="EMBL" id="THJ75634.1"/>
    </source>
</evidence>
<reference evidence="2 3" key="1">
    <citation type="submission" date="2019-04" db="EMBL/GenBank/DDBJ databases">
        <title>Draft genome sequences for three unisolated Alnus-infective Frankia Sp+ strains, AgTrS, AiOr and AvVan, the first sequenced Frankia strains able to sporulate in-planta.</title>
        <authorList>
            <person name="Bethencourt L."/>
            <person name="Vautrin F."/>
            <person name="Taib N."/>
            <person name="Dubost A."/>
            <person name="Castro-Garcia L."/>
            <person name="Imbaud O."/>
            <person name="Abrouk D."/>
            <person name="Fournier P."/>
            <person name="Briolay J."/>
            <person name="Nguyen A."/>
            <person name="Normand P."/>
            <person name="Fernandez M.P."/>
            <person name="Brochier-Armanet C."/>
            <person name="Herrera-Belaroussi A."/>
        </authorList>
    </citation>
    <scope>NUCLEOTIDE SEQUENCE [LARGE SCALE GENOMIC DNA]</scope>
    <source>
        <strain evidence="2 3">AvVan</strain>
    </source>
</reference>
<gene>
    <name evidence="2" type="ORF">E7Y31_04320</name>
</gene>
<protein>
    <submittedName>
        <fullName evidence="2">Uncharacterized protein</fullName>
    </submittedName>
</protein>
<dbReference type="EMBL" id="SSXH01000058">
    <property type="protein sequence ID" value="THJ75634.1"/>
    <property type="molecule type" value="Genomic_DNA"/>
</dbReference>
<feature type="region of interest" description="Disordered" evidence="1">
    <location>
        <begin position="75"/>
        <end position="278"/>
    </location>
</feature>
<proteinExistence type="predicted"/>
<dbReference type="Proteomes" id="UP000305282">
    <property type="component" value="Unassembled WGS sequence"/>
</dbReference>